<dbReference type="AlphaFoldDB" id="A0A5C4TGH0"/>
<proteinExistence type="predicted"/>
<protein>
    <recommendedName>
        <fullName evidence="3">DUF4838 domain-containing protein</fullName>
    </recommendedName>
</protein>
<reference evidence="1 2" key="1">
    <citation type="submission" date="2019-05" db="EMBL/GenBank/DDBJ databases">
        <title>We sequenced the genome of Paenibacillus hemerocallicola KCTC 33185 for further insight into its adaptation and study the phylogeny of Paenibacillus.</title>
        <authorList>
            <person name="Narsing Rao M.P."/>
        </authorList>
    </citation>
    <scope>NUCLEOTIDE SEQUENCE [LARGE SCALE GENOMIC DNA]</scope>
    <source>
        <strain evidence="1 2">KCTC 33185</strain>
    </source>
</reference>
<sequence length="589" mass="66367">MDGLVELECRCLCPEAKEAARIAAERIGEISGSGAPIPFRLTFVERETEGYVLEIPASREAVIGAKRRRDFIAGLGQLLHRLLAAADPGCSGAKAVGVEVEDDGGQAASVNGGLSLQAGVWETVPSIKDRIHYMPGHFGNSFEVCWSGEMRRYLEDMALSGASGYGDWFDPNDMPDPYNPHVYHSTSMFLWRRKKEWLSYSQQLGLDNVLVVTPNVGYVDQMRPEWVGVRNHQLRVQGQVLCPSNPQAREVILDNQKRLFEDLMRSGILISKIVCAPYDDGGCACPACQPYYPVFLQLVKDVHDTVSVFYPGLKADICGWWTSEEESGQLLEFVNGPARAWFGSFQFSASYGVFELPEDIRVRTGGMNLGCFLHIGFSHDRRDVYTKTGVHSASRRIRSVLKSFGRSECAGFMTYNESFGDHFNAFAAGLLGWNPDRDVGEIAEFYGRLMFRLSGSALRKLADVLLEMEMLDGKRAADWSDTLRGIKREVRTHESQEWAFEQIWLKAELMRLDERIEQQLTENKDAAYPAMRERLSLTERLWRRVYGFGVLRHILIPERMLPDWHNVYCDLERTGNVGGIRSGVMAEDA</sequence>
<evidence type="ECO:0000313" key="1">
    <source>
        <dbReference type="EMBL" id="TNJ67882.1"/>
    </source>
</evidence>
<accession>A0A5C4TGH0</accession>
<dbReference type="OrthoDB" id="2498910at2"/>
<evidence type="ECO:0000313" key="2">
    <source>
        <dbReference type="Proteomes" id="UP000307943"/>
    </source>
</evidence>
<keyword evidence="2" id="KW-1185">Reference proteome</keyword>
<name>A0A5C4TGH0_9BACL</name>
<gene>
    <name evidence="1" type="ORF">FE784_01675</name>
</gene>
<dbReference type="EMBL" id="VDCQ01000002">
    <property type="protein sequence ID" value="TNJ67882.1"/>
    <property type="molecule type" value="Genomic_DNA"/>
</dbReference>
<evidence type="ECO:0008006" key="3">
    <source>
        <dbReference type="Google" id="ProtNLM"/>
    </source>
</evidence>
<dbReference type="RefSeq" id="WP_139600389.1">
    <property type="nucleotide sequence ID" value="NZ_VDCQ01000002.1"/>
</dbReference>
<dbReference type="Proteomes" id="UP000307943">
    <property type="component" value="Unassembled WGS sequence"/>
</dbReference>
<organism evidence="1 2">
    <name type="scientific">Paenibacillus hemerocallicola</name>
    <dbReference type="NCBI Taxonomy" id="1172614"/>
    <lineage>
        <taxon>Bacteria</taxon>
        <taxon>Bacillati</taxon>
        <taxon>Bacillota</taxon>
        <taxon>Bacilli</taxon>
        <taxon>Bacillales</taxon>
        <taxon>Paenibacillaceae</taxon>
        <taxon>Paenibacillus</taxon>
    </lineage>
</organism>
<comment type="caution">
    <text evidence="1">The sequence shown here is derived from an EMBL/GenBank/DDBJ whole genome shotgun (WGS) entry which is preliminary data.</text>
</comment>